<evidence type="ECO:0000256" key="9">
    <source>
        <dbReference type="SAM" id="Phobius"/>
    </source>
</evidence>
<dbReference type="EC" id="2.7.13.3" evidence="2"/>
<dbReference type="RefSeq" id="WP_089357425.1">
    <property type="nucleotide sequence ID" value="NZ_FZPD01000004.1"/>
</dbReference>
<keyword evidence="6 11" id="KW-0418">Kinase</keyword>
<dbReference type="CDD" id="cd16917">
    <property type="entry name" value="HATPase_UhpB-NarQ-NarX-like"/>
    <property type="match status" value="1"/>
</dbReference>
<evidence type="ECO:0000259" key="10">
    <source>
        <dbReference type="PROSITE" id="PS50109"/>
    </source>
</evidence>
<dbReference type="PANTHER" id="PTHR24421:SF10">
    <property type="entry name" value="NITRATE_NITRITE SENSOR PROTEIN NARQ"/>
    <property type="match status" value="1"/>
</dbReference>
<evidence type="ECO:0000256" key="6">
    <source>
        <dbReference type="ARBA" id="ARBA00022777"/>
    </source>
</evidence>
<protein>
    <recommendedName>
        <fullName evidence="2">histidine kinase</fullName>
        <ecNumber evidence="2">2.7.13.3</ecNumber>
    </recommendedName>
</protein>
<name>A0A239KKG4_EKHLU</name>
<dbReference type="InterPro" id="IPR003594">
    <property type="entry name" value="HATPase_dom"/>
</dbReference>
<dbReference type="GO" id="GO:0016020">
    <property type="term" value="C:membrane"/>
    <property type="evidence" value="ECO:0007669"/>
    <property type="project" value="InterPro"/>
</dbReference>
<proteinExistence type="predicted"/>
<dbReference type="Gene3D" id="1.20.5.1930">
    <property type="match status" value="1"/>
</dbReference>
<dbReference type="Gene3D" id="3.30.565.10">
    <property type="entry name" value="Histidine kinase-like ATPase, C-terminal domain"/>
    <property type="match status" value="1"/>
</dbReference>
<dbReference type="GO" id="GO:0046983">
    <property type="term" value="F:protein dimerization activity"/>
    <property type="evidence" value="ECO:0007669"/>
    <property type="project" value="InterPro"/>
</dbReference>
<feature type="transmembrane region" description="Helical" evidence="9">
    <location>
        <begin position="12"/>
        <end position="30"/>
    </location>
</feature>
<keyword evidence="5" id="KW-0547">Nucleotide-binding</keyword>
<keyword evidence="8" id="KW-0902">Two-component regulatory system</keyword>
<evidence type="ECO:0000256" key="5">
    <source>
        <dbReference type="ARBA" id="ARBA00022741"/>
    </source>
</evidence>
<reference evidence="11 12" key="1">
    <citation type="submission" date="2017-06" db="EMBL/GenBank/DDBJ databases">
        <authorList>
            <person name="Kim H.J."/>
            <person name="Triplett B.A."/>
        </authorList>
    </citation>
    <scope>NUCLEOTIDE SEQUENCE [LARGE SCALE GENOMIC DNA]</scope>
    <source>
        <strain evidence="11 12">DSM 19307</strain>
    </source>
</reference>
<dbReference type="SMART" id="SM00387">
    <property type="entry name" value="HATPase_c"/>
    <property type="match status" value="1"/>
</dbReference>
<evidence type="ECO:0000256" key="8">
    <source>
        <dbReference type="ARBA" id="ARBA00023012"/>
    </source>
</evidence>
<dbReference type="OrthoDB" id="9760839at2"/>
<keyword evidence="4" id="KW-0808">Transferase</keyword>
<dbReference type="GO" id="GO:0000155">
    <property type="term" value="F:phosphorelay sensor kinase activity"/>
    <property type="evidence" value="ECO:0007669"/>
    <property type="project" value="InterPro"/>
</dbReference>
<keyword evidence="12" id="KW-1185">Reference proteome</keyword>
<keyword evidence="9" id="KW-0812">Transmembrane</keyword>
<dbReference type="InterPro" id="IPR011712">
    <property type="entry name" value="Sig_transdc_His_kin_sub3_dim/P"/>
</dbReference>
<comment type="catalytic activity">
    <reaction evidence="1">
        <text>ATP + protein L-histidine = ADP + protein N-phospho-L-histidine.</text>
        <dbReference type="EC" id="2.7.13.3"/>
    </reaction>
</comment>
<dbReference type="AlphaFoldDB" id="A0A239KKG4"/>
<gene>
    <name evidence="11" type="ORF">SAMN05421640_2742</name>
</gene>
<accession>A0A239KKG4</accession>
<keyword evidence="9" id="KW-1133">Transmembrane helix</keyword>
<dbReference type="PROSITE" id="PS50109">
    <property type="entry name" value="HIS_KIN"/>
    <property type="match status" value="1"/>
</dbReference>
<keyword evidence="3" id="KW-0597">Phosphoprotein</keyword>
<dbReference type="InterPro" id="IPR036890">
    <property type="entry name" value="HATPase_C_sf"/>
</dbReference>
<dbReference type="InterPro" id="IPR050482">
    <property type="entry name" value="Sensor_HK_TwoCompSys"/>
</dbReference>
<evidence type="ECO:0000256" key="4">
    <source>
        <dbReference type="ARBA" id="ARBA00022679"/>
    </source>
</evidence>
<dbReference type="Pfam" id="PF02518">
    <property type="entry name" value="HATPase_c"/>
    <property type="match status" value="1"/>
</dbReference>
<evidence type="ECO:0000256" key="2">
    <source>
        <dbReference type="ARBA" id="ARBA00012438"/>
    </source>
</evidence>
<dbReference type="SUPFAM" id="SSF55874">
    <property type="entry name" value="ATPase domain of HSP90 chaperone/DNA topoisomerase II/histidine kinase"/>
    <property type="match status" value="1"/>
</dbReference>
<evidence type="ECO:0000313" key="12">
    <source>
        <dbReference type="Proteomes" id="UP000198393"/>
    </source>
</evidence>
<dbReference type="GO" id="GO:0005524">
    <property type="term" value="F:ATP binding"/>
    <property type="evidence" value="ECO:0007669"/>
    <property type="project" value="UniProtKB-KW"/>
</dbReference>
<dbReference type="PANTHER" id="PTHR24421">
    <property type="entry name" value="NITRATE/NITRITE SENSOR PROTEIN NARX-RELATED"/>
    <property type="match status" value="1"/>
</dbReference>
<dbReference type="Pfam" id="PF07730">
    <property type="entry name" value="HisKA_3"/>
    <property type="match status" value="1"/>
</dbReference>
<keyword evidence="9" id="KW-0472">Membrane</keyword>
<dbReference type="Proteomes" id="UP000198393">
    <property type="component" value="Unassembled WGS sequence"/>
</dbReference>
<feature type="domain" description="Histidine kinase" evidence="10">
    <location>
        <begin position="70"/>
        <end position="262"/>
    </location>
</feature>
<keyword evidence="7" id="KW-0067">ATP-binding</keyword>
<dbReference type="InterPro" id="IPR005467">
    <property type="entry name" value="His_kinase_dom"/>
</dbReference>
<evidence type="ECO:0000256" key="3">
    <source>
        <dbReference type="ARBA" id="ARBA00022553"/>
    </source>
</evidence>
<evidence type="ECO:0000313" key="11">
    <source>
        <dbReference type="EMBL" id="SNT18867.1"/>
    </source>
</evidence>
<dbReference type="EMBL" id="FZPD01000004">
    <property type="protein sequence ID" value="SNT18867.1"/>
    <property type="molecule type" value="Genomic_DNA"/>
</dbReference>
<evidence type="ECO:0000256" key="1">
    <source>
        <dbReference type="ARBA" id="ARBA00000085"/>
    </source>
</evidence>
<organism evidence="11 12">
    <name type="scientific">Ekhidna lutea</name>
    <dbReference type="NCBI Taxonomy" id="447679"/>
    <lineage>
        <taxon>Bacteria</taxon>
        <taxon>Pseudomonadati</taxon>
        <taxon>Bacteroidota</taxon>
        <taxon>Cytophagia</taxon>
        <taxon>Cytophagales</taxon>
        <taxon>Reichenbachiellaceae</taxon>
        <taxon>Ekhidna</taxon>
    </lineage>
</organism>
<sequence>METTQEIDFLNILWPLVLVVFIITISVFLLNQHFQRNLIRQRLQQEELKNQHQKELLKSSIDVQETERRRIARNLHDELGGTLAIARMNLVRLEKTDDKGIQELMSSIKNIRSITESALTSVREISHRLMPPQLESFGLSKALEELASRTSDAGQVEVRLNISEEITRMPADIEVGLYRVCMELLHNTIKHANAKNADIHLKQSDRNQITLSYTDNGVGLNNDITPGLGLKSVEARINAVGGTLTFPKGKGFNAFISIPLEEEN</sequence>
<evidence type="ECO:0000256" key="7">
    <source>
        <dbReference type="ARBA" id="ARBA00022840"/>
    </source>
</evidence>